<evidence type="ECO:0000313" key="1">
    <source>
        <dbReference type="EMBL" id="MBB4077732.1"/>
    </source>
</evidence>
<protein>
    <submittedName>
        <fullName evidence="1">Uncharacterized protein</fullName>
    </submittedName>
</protein>
<gene>
    <name evidence="1" type="ORF">GGR28_000333</name>
</gene>
<dbReference type="AlphaFoldDB" id="A0A840E1U9"/>
<sequence length="127" mass="13856">MSENKTFGDLINDMSSLDVVTLTGNLTVQVNDVEVASNGNDDGDRPLRFSRIMRELEGRIMKRDSQLSALAATHVSLDKDTVSFVRENLSTDEAIYLNFHNESVKAAGIARAAMADGIAKLLIGNKK</sequence>
<name>A0A840E1U9_9BACT</name>
<accession>A0A840E1U9</accession>
<dbReference type="Proteomes" id="UP000576209">
    <property type="component" value="Unassembled WGS sequence"/>
</dbReference>
<evidence type="ECO:0000313" key="2">
    <source>
        <dbReference type="Proteomes" id="UP000576209"/>
    </source>
</evidence>
<dbReference type="RefSeq" id="WP_183493975.1">
    <property type="nucleotide sequence ID" value="NZ_JACIFF010000001.1"/>
</dbReference>
<comment type="caution">
    <text evidence="1">The sequence shown here is derived from an EMBL/GenBank/DDBJ whole genome shotgun (WGS) entry which is preliminary data.</text>
</comment>
<dbReference type="EMBL" id="JACIFF010000001">
    <property type="protein sequence ID" value="MBB4077732.1"/>
    <property type="molecule type" value="Genomic_DNA"/>
</dbReference>
<organism evidence="1 2">
    <name type="scientific">Neolewinella aquimaris</name>
    <dbReference type="NCBI Taxonomy" id="1835722"/>
    <lineage>
        <taxon>Bacteria</taxon>
        <taxon>Pseudomonadati</taxon>
        <taxon>Bacteroidota</taxon>
        <taxon>Saprospiria</taxon>
        <taxon>Saprospirales</taxon>
        <taxon>Lewinellaceae</taxon>
        <taxon>Neolewinella</taxon>
    </lineage>
</organism>
<reference evidence="1 2" key="1">
    <citation type="submission" date="2020-08" db="EMBL/GenBank/DDBJ databases">
        <title>Genomic Encyclopedia of Type Strains, Phase IV (KMG-IV): sequencing the most valuable type-strain genomes for metagenomic binning, comparative biology and taxonomic classification.</title>
        <authorList>
            <person name="Goeker M."/>
        </authorList>
    </citation>
    <scope>NUCLEOTIDE SEQUENCE [LARGE SCALE GENOMIC DNA]</scope>
    <source>
        <strain evidence="1 2">DSM 105137</strain>
    </source>
</reference>
<keyword evidence="2" id="KW-1185">Reference proteome</keyword>
<proteinExistence type="predicted"/>